<reference evidence="3" key="1">
    <citation type="journal article" date="2011" name="Nature">
        <title>Genome sequence and analysis of the tuber crop potato.</title>
        <authorList>
            <consortium name="The Potato Genome Sequencing Consortium"/>
        </authorList>
    </citation>
    <scope>NUCLEOTIDE SEQUENCE [LARGE SCALE GENOMIC DNA]</scope>
    <source>
        <strain evidence="3">cv. DM1-3 516 R44</strain>
    </source>
</reference>
<keyword evidence="1" id="KW-0812">Transmembrane</keyword>
<dbReference type="InParanoid" id="M1CJZ5"/>
<dbReference type="Proteomes" id="UP000011115">
    <property type="component" value="Unassembled WGS sequence"/>
</dbReference>
<dbReference type="HOGENOM" id="CLU_2982821_0_0_1"/>
<protein>
    <submittedName>
        <fullName evidence="2">Uncharacterized protein</fullName>
    </submittedName>
</protein>
<keyword evidence="1" id="KW-1133">Transmembrane helix</keyword>
<dbReference type="EnsemblPlants" id="PGSC0003DMT400069135">
    <property type="protein sequence ID" value="PGSC0003DMT400069135"/>
    <property type="gene ID" value="PGSC0003DMG402026894"/>
</dbReference>
<evidence type="ECO:0000313" key="2">
    <source>
        <dbReference type="EnsemblPlants" id="PGSC0003DMT400069135"/>
    </source>
</evidence>
<evidence type="ECO:0000256" key="1">
    <source>
        <dbReference type="SAM" id="Phobius"/>
    </source>
</evidence>
<feature type="transmembrane region" description="Helical" evidence="1">
    <location>
        <begin position="36"/>
        <end position="57"/>
    </location>
</feature>
<name>M1CJZ5_SOLTU</name>
<dbReference type="Gramene" id="PGSC0003DMT400069135">
    <property type="protein sequence ID" value="PGSC0003DMT400069135"/>
    <property type="gene ID" value="PGSC0003DMG402026894"/>
</dbReference>
<dbReference type="PaxDb" id="4113-PGSC0003DMT400069135"/>
<proteinExistence type="predicted"/>
<dbReference type="AlphaFoldDB" id="M1CJZ5"/>
<accession>M1CJZ5</accession>
<keyword evidence="3" id="KW-1185">Reference proteome</keyword>
<reference evidence="2" key="2">
    <citation type="submission" date="2015-06" db="UniProtKB">
        <authorList>
            <consortium name="EnsemblPlants"/>
        </authorList>
    </citation>
    <scope>IDENTIFICATION</scope>
    <source>
        <strain evidence="2">DM1-3 516 R44</strain>
    </source>
</reference>
<evidence type="ECO:0000313" key="3">
    <source>
        <dbReference type="Proteomes" id="UP000011115"/>
    </source>
</evidence>
<sequence>MANHDKDKKLNIMRGFFFWLEVKAIPYHILTSMNVPFFSVFNVLLAVTMHVNLLSLIP</sequence>
<keyword evidence="1" id="KW-0472">Membrane</keyword>
<organism evidence="2 3">
    <name type="scientific">Solanum tuberosum</name>
    <name type="common">Potato</name>
    <dbReference type="NCBI Taxonomy" id="4113"/>
    <lineage>
        <taxon>Eukaryota</taxon>
        <taxon>Viridiplantae</taxon>
        <taxon>Streptophyta</taxon>
        <taxon>Embryophyta</taxon>
        <taxon>Tracheophyta</taxon>
        <taxon>Spermatophyta</taxon>
        <taxon>Magnoliopsida</taxon>
        <taxon>eudicotyledons</taxon>
        <taxon>Gunneridae</taxon>
        <taxon>Pentapetalae</taxon>
        <taxon>asterids</taxon>
        <taxon>lamiids</taxon>
        <taxon>Solanales</taxon>
        <taxon>Solanaceae</taxon>
        <taxon>Solanoideae</taxon>
        <taxon>Solaneae</taxon>
        <taxon>Solanum</taxon>
    </lineage>
</organism>